<proteinExistence type="predicted"/>
<organism evidence="2 3">
    <name type="scientific">Brassica cretica</name>
    <name type="common">Mustard</name>
    <dbReference type="NCBI Taxonomy" id="69181"/>
    <lineage>
        <taxon>Eukaryota</taxon>
        <taxon>Viridiplantae</taxon>
        <taxon>Streptophyta</taxon>
        <taxon>Embryophyta</taxon>
        <taxon>Tracheophyta</taxon>
        <taxon>Spermatophyta</taxon>
        <taxon>Magnoliopsida</taxon>
        <taxon>eudicotyledons</taxon>
        <taxon>Gunneridae</taxon>
        <taxon>Pentapetalae</taxon>
        <taxon>rosids</taxon>
        <taxon>malvids</taxon>
        <taxon>Brassicales</taxon>
        <taxon>Brassicaceae</taxon>
        <taxon>Brassiceae</taxon>
        <taxon>Brassica</taxon>
    </lineage>
</organism>
<reference evidence="2 3" key="1">
    <citation type="journal article" date="2020" name="BMC Genomics">
        <title>Intraspecific diversification of the crop wild relative Brassica cretica Lam. using demographic model selection.</title>
        <authorList>
            <person name="Kioukis A."/>
            <person name="Michalopoulou V.A."/>
            <person name="Briers L."/>
            <person name="Pirintsos S."/>
            <person name="Studholme D.J."/>
            <person name="Pavlidis P."/>
            <person name="Sarris P.F."/>
        </authorList>
    </citation>
    <scope>NUCLEOTIDE SEQUENCE [LARGE SCALE GENOMIC DNA]</scope>
    <source>
        <strain evidence="3">cv. PFS-1207/04</strain>
    </source>
</reference>
<name>A0ABQ7BUB9_BRACR</name>
<dbReference type="PROSITE" id="PS00141">
    <property type="entry name" value="ASP_PROTEASE"/>
    <property type="match status" value="1"/>
</dbReference>
<evidence type="ECO:0000256" key="1">
    <source>
        <dbReference type="SAM" id="MobiDB-lite"/>
    </source>
</evidence>
<feature type="region of interest" description="Disordered" evidence="1">
    <location>
        <begin position="106"/>
        <end position="130"/>
    </location>
</feature>
<evidence type="ECO:0000313" key="2">
    <source>
        <dbReference type="EMBL" id="KAF3542887.1"/>
    </source>
</evidence>
<comment type="caution">
    <text evidence="2">The sequence shown here is derived from an EMBL/GenBank/DDBJ whole genome shotgun (WGS) entry which is preliminary data.</text>
</comment>
<gene>
    <name evidence="2" type="ORF">DY000_02005330</name>
</gene>
<evidence type="ECO:0000313" key="3">
    <source>
        <dbReference type="Proteomes" id="UP000266723"/>
    </source>
</evidence>
<dbReference type="Proteomes" id="UP000266723">
    <property type="component" value="Unassembled WGS sequence"/>
</dbReference>
<dbReference type="EMBL" id="QGKV02000832">
    <property type="protein sequence ID" value="KAF3542887.1"/>
    <property type="molecule type" value="Genomic_DNA"/>
</dbReference>
<sequence>MREVETINFHEHEVAKLDMPHDAALVITLELVGTVFSKILVDSGSTVNVVSQKTLRSISQPTPLIDHETTPLNSFEGKSNASLVRDLTVKNPAKDLPSVVALDENCKTRSRPTRPRSMPHVAQSIPGPNL</sequence>
<keyword evidence="3" id="KW-1185">Reference proteome</keyword>
<dbReference type="InterPro" id="IPR001969">
    <property type="entry name" value="Aspartic_peptidase_AS"/>
</dbReference>
<evidence type="ECO:0008006" key="4">
    <source>
        <dbReference type="Google" id="ProtNLM"/>
    </source>
</evidence>
<accession>A0ABQ7BUB9</accession>
<protein>
    <recommendedName>
        <fullName evidence="4">Aspartic peptidase DDI1-type domain-containing protein</fullName>
    </recommendedName>
</protein>